<sequence>MVSGIREEVEKEILALQEEYAQLEDTPADFFTNAPYLYQSNNGNVFAAIIEENSVLFAKDEPSWGNKMIRFTKSQAESAILQLKLEKEGRLDPESIDMKNPLNTILLSTGETLFLASVLQTALEKWRCPNPAQNL</sequence>
<accession>A0A2S7N0V4</accession>
<dbReference type="RefSeq" id="WP_104848867.1">
    <property type="nucleotide sequence ID" value="NZ_PKOZ01000003.1"/>
</dbReference>
<reference evidence="1 2" key="1">
    <citation type="submission" date="2017-12" db="EMBL/GenBank/DDBJ databases">
        <title>Taxonomic description and draft genome of Pradoshia cofamensis Gen. nov., sp. nov., a thermotolerant bacillale isolated from anterior gut of earthworm Eisenia fetida.</title>
        <authorList>
            <person name="Saha T."/>
            <person name="Chakraborty R."/>
        </authorList>
    </citation>
    <scope>NUCLEOTIDE SEQUENCE [LARGE SCALE GENOMIC DNA]</scope>
    <source>
        <strain evidence="1 2">EAG3</strain>
    </source>
</reference>
<evidence type="ECO:0000313" key="2">
    <source>
        <dbReference type="Proteomes" id="UP000239663"/>
    </source>
</evidence>
<gene>
    <name evidence="1" type="ORF">CYL18_07455</name>
</gene>
<evidence type="ECO:0000313" key="1">
    <source>
        <dbReference type="EMBL" id="PQD95721.1"/>
    </source>
</evidence>
<comment type="caution">
    <text evidence="1">The sequence shown here is derived from an EMBL/GenBank/DDBJ whole genome shotgun (WGS) entry which is preliminary data.</text>
</comment>
<proteinExistence type="predicted"/>
<name>A0A2S7N0V4_9BACI</name>
<keyword evidence="2" id="KW-1185">Reference proteome</keyword>
<dbReference type="EMBL" id="PKOZ01000003">
    <property type="protein sequence ID" value="PQD95721.1"/>
    <property type="molecule type" value="Genomic_DNA"/>
</dbReference>
<dbReference type="AlphaFoldDB" id="A0A2S7N0V4"/>
<dbReference type="Proteomes" id="UP000239663">
    <property type="component" value="Unassembled WGS sequence"/>
</dbReference>
<dbReference type="OrthoDB" id="2966631at2"/>
<organism evidence="1 2">
    <name type="scientific">Pradoshia eiseniae</name>
    <dbReference type="NCBI Taxonomy" id="2064768"/>
    <lineage>
        <taxon>Bacteria</taxon>
        <taxon>Bacillati</taxon>
        <taxon>Bacillota</taxon>
        <taxon>Bacilli</taxon>
        <taxon>Bacillales</taxon>
        <taxon>Bacillaceae</taxon>
        <taxon>Pradoshia</taxon>
    </lineage>
</organism>
<protein>
    <submittedName>
        <fullName evidence="1">Uncharacterized protein</fullName>
    </submittedName>
</protein>